<feature type="domain" description="NADPH-dependent FMN reductase-like" evidence="1">
    <location>
        <begin position="11"/>
        <end position="150"/>
    </location>
</feature>
<evidence type="ECO:0000259" key="1">
    <source>
        <dbReference type="Pfam" id="PF03358"/>
    </source>
</evidence>
<proteinExistence type="predicted"/>
<dbReference type="GO" id="GO:0016491">
    <property type="term" value="F:oxidoreductase activity"/>
    <property type="evidence" value="ECO:0007669"/>
    <property type="project" value="UniProtKB-KW"/>
</dbReference>
<dbReference type="InterPro" id="IPR005025">
    <property type="entry name" value="FMN_Rdtase-like_dom"/>
</dbReference>
<dbReference type="SUPFAM" id="SSF52218">
    <property type="entry name" value="Flavoproteins"/>
    <property type="match status" value="1"/>
</dbReference>
<dbReference type="EMBL" id="JBEAAL010000012">
    <property type="protein sequence ID" value="MEQ1406613.1"/>
    <property type="molecule type" value="Genomic_DNA"/>
</dbReference>
<organism evidence="2 3">
    <name type="scientific">Neorhizobium phenanthreniclasticum</name>
    <dbReference type="NCBI Taxonomy" id="3157917"/>
    <lineage>
        <taxon>Bacteria</taxon>
        <taxon>Pseudomonadati</taxon>
        <taxon>Pseudomonadota</taxon>
        <taxon>Alphaproteobacteria</taxon>
        <taxon>Hyphomicrobiales</taxon>
        <taxon>Rhizobiaceae</taxon>
        <taxon>Rhizobium/Agrobacterium group</taxon>
        <taxon>Neorhizobium</taxon>
    </lineage>
</organism>
<dbReference type="InterPro" id="IPR050712">
    <property type="entry name" value="NAD(P)H-dep_reductase"/>
</dbReference>
<dbReference type="InterPro" id="IPR029039">
    <property type="entry name" value="Flavoprotein-like_sf"/>
</dbReference>
<reference evidence="2 3" key="1">
    <citation type="submission" date="2024-05" db="EMBL/GenBank/DDBJ databases">
        <title>Neorhizobium sp. Rsf11, a plant growth promoting and heavy metal resistant PAH-degrader.</title>
        <authorList>
            <person name="Golubev S.N."/>
            <person name="Muratova A.Y."/>
            <person name="Markelova M.I."/>
        </authorList>
    </citation>
    <scope>NUCLEOTIDE SEQUENCE [LARGE SCALE GENOMIC DNA]</scope>
    <source>
        <strain evidence="2 3">Rsf11</strain>
    </source>
</reference>
<keyword evidence="2" id="KW-0560">Oxidoreductase</keyword>
<name>A0ABV0M413_9HYPH</name>
<evidence type="ECO:0000313" key="2">
    <source>
        <dbReference type="EMBL" id="MEQ1406613.1"/>
    </source>
</evidence>
<sequence>MTMVQTRKPFIVGIGGTQRPGSSSELALRYCLSVAESAGAEIDIICGAALELPLFDPGVSHRTPAARRLVQALRRADGIVIATPSYHGGMSGMIKNAIDYTEDMREDERSYFDGRAVGCIVCASGDQALGTALAGLRSIVHALRGWPTPYAATIKSNDKPFVDSQPAKREVAQALEIVASQVVSFAEMAMAARVEEVAPRLVAAH</sequence>
<dbReference type="RefSeq" id="WP_348863420.1">
    <property type="nucleotide sequence ID" value="NZ_JBEAAL010000012.1"/>
</dbReference>
<dbReference type="PANTHER" id="PTHR30543">
    <property type="entry name" value="CHROMATE REDUCTASE"/>
    <property type="match status" value="1"/>
</dbReference>
<accession>A0ABV0M413</accession>
<dbReference type="Proteomes" id="UP001496627">
    <property type="component" value="Unassembled WGS sequence"/>
</dbReference>
<gene>
    <name evidence="2" type="ORF">ABK249_16910</name>
</gene>
<dbReference type="EC" id="1.-.-.-" evidence="2"/>
<dbReference type="Pfam" id="PF03358">
    <property type="entry name" value="FMN_red"/>
    <property type="match status" value="1"/>
</dbReference>
<keyword evidence="3" id="KW-1185">Reference proteome</keyword>
<protein>
    <submittedName>
        <fullName evidence="2">NAD(P)H-dependent oxidoreductase</fullName>
        <ecNumber evidence="2">1.-.-.-</ecNumber>
    </submittedName>
</protein>
<evidence type="ECO:0000313" key="3">
    <source>
        <dbReference type="Proteomes" id="UP001496627"/>
    </source>
</evidence>
<comment type="caution">
    <text evidence="2">The sequence shown here is derived from an EMBL/GenBank/DDBJ whole genome shotgun (WGS) entry which is preliminary data.</text>
</comment>
<dbReference type="PANTHER" id="PTHR30543:SF21">
    <property type="entry name" value="NAD(P)H-DEPENDENT FMN REDUCTASE LOT6"/>
    <property type="match status" value="1"/>
</dbReference>
<dbReference type="Gene3D" id="3.40.50.360">
    <property type="match status" value="1"/>
</dbReference>